<evidence type="ECO:0000313" key="3">
    <source>
        <dbReference type="EMBL" id="DAE11351.1"/>
    </source>
</evidence>
<dbReference type="InterPro" id="IPR038713">
    <property type="entry name" value="Terminase_Gp1_N_sf"/>
</dbReference>
<sequence>MLSDKRKAYVQEYLVDLNGTQAAIRAGYSPHSARKTASKLMANKAVRAEIDKALAARSRRTGVTADRVLAELGKVAFANPADVLDINNGGVRDDAAAEDLACIAAVRVRIGDGGIERDVRMCDKVKALELCGRHLGMFVDRKEVSAGDGKKLDVNIKVVD</sequence>
<proteinExistence type="predicted"/>
<dbReference type="PANTHER" id="PTHR41328:SF2">
    <property type="entry name" value="TERMINASE SMALL SUBUNIT"/>
    <property type="match status" value="1"/>
</dbReference>
<dbReference type="EMBL" id="BK015531">
    <property type="protein sequence ID" value="DAE11351.1"/>
    <property type="molecule type" value="Genomic_DNA"/>
</dbReference>
<organism evidence="3">
    <name type="scientific">Myoviridae sp. ctWiL39</name>
    <dbReference type="NCBI Taxonomy" id="2825120"/>
    <lineage>
        <taxon>Viruses</taxon>
        <taxon>Duplodnaviria</taxon>
        <taxon>Heunggongvirae</taxon>
        <taxon>Uroviricota</taxon>
        <taxon>Caudoviricetes</taxon>
    </lineage>
</organism>
<dbReference type="GO" id="GO:0051276">
    <property type="term" value="P:chromosome organization"/>
    <property type="evidence" value="ECO:0007669"/>
    <property type="project" value="InterPro"/>
</dbReference>
<dbReference type="InterPro" id="IPR005335">
    <property type="entry name" value="Terminase_ssu"/>
</dbReference>
<protein>
    <submittedName>
        <fullName evidence="3">Terminase small subunit</fullName>
    </submittedName>
</protein>
<dbReference type="PANTHER" id="PTHR41328">
    <property type="entry name" value="TERMINASE SMALL SUBUNIT-RELATED"/>
    <property type="match status" value="1"/>
</dbReference>
<name>A0A8S5PWE5_9CAUD</name>
<reference evidence="3" key="1">
    <citation type="journal article" date="2021" name="Proc. Natl. Acad. Sci. U.S.A.">
        <title>A Catalog of Tens of Thousands of Viruses from Human Metagenomes Reveals Hidden Associations with Chronic Diseases.</title>
        <authorList>
            <person name="Tisza M.J."/>
            <person name="Buck C.B."/>
        </authorList>
    </citation>
    <scope>NUCLEOTIDE SEQUENCE</scope>
    <source>
        <strain evidence="3">CtWiL39</strain>
    </source>
</reference>
<evidence type="ECO:0000256" key="2">
    <source>
        <dbReference type="ARBA" id="ARBA00023219"/>
    </source>
</evidence>
<dbReference type="Gene3D" id="1.10.10.1400">
    <property type="entry name" value="Terminase, small subunit, N-terminal DNA-binding domain, HTH motif"/>
    <property type="match status" value="1"/>
</dbReference>
<evidence type="ECO:0000256" key="1">
    <source>
        <dbReference type="ARBA" id="ARBA00022612"/>
    </source>
</evidence>
<dbReference type="Pfam" id="PF03592">
    <property type="entry name" value="Terminase_2"/>
    <property type="match status" value="1"/>
</dbReference>
<dbReference type="InterPro" id="IPR052404">
    <property type="entry name" value="SPP1-like_terminase"/>
</dbReference>
<accession>A0A8S5PWE5</accession>
<keyword evidence="1" id="KW-1188">Viral release from host cell</keyword>
<keyword evidence="2" id="KW-0231">Viral genome packaging</keyword>